<gene>
    <name evidence="7" type="ORF">SAMN05216175_11418</name>
</gene>
<dbReference type="InterPro" id="IPR001902">
    <property type="entry name" value="SLC26A/SulP_fam"/>
</dbReference>
<dbReference type="InterPro" id="IPR036513">
    <property type="entry name" value="STAS_dom_sf"/>
</dbReference>
<evidence type="ECO:0000256" key="3">
    <source>
        <dbReference type="ARBA" id="ARBA00022989"/>
    </source>
</evidence>
<feature type="transmembrane region" description="Helical" evidence="5">
    <location>
        <begin position="299"/>
        <end position="316"/>
    </location>
</feature>
<dbReference type="AlphaFoldDB" id="A0A1I2UYP7"/>
<dbReference type="Proteomes" id="UP000198623">
    <property type="component" value="Unassembled WGS sequence"/>
</dbReference>
<dbReference type="SUPFAM" id="SSF52091">
    <property type="entry name" value="SpoIIaa-like"/>
    <property type="match status" value="1"/>
</dbReference>
<evidence type="ECO:0000256" key="1">
    <source>
        <dbReference type="ARBA" id="ARBA00004141"/>
    </source>
</evidence>
<protein>
    <submittedName>
        <fullName evidence="7">Sulfate permease, SulP family</fullName>
    </submittedName>
</protein>
<organism evidence="7 8">
    <name type="scientific">Neptunomonas qingdaonensis</name>
    <dbReference type="NCBI Taxonomy" id="1045558"/>
    <lineage>
        <taxon>Bacteria</taxon>
        <taxon>Pseudomonadati</taxon>
        <taxon>Pseudomonadota</taxon>
        <taxon>Gammaproteobacteria</taxon>
        <taxon>Oceanospirillales</taxon>
        <taxon>Oceanospirillaceae</taxon>
        <taxon>Neptunomonas</taxon>
    </lineage>
</organism>
<dbReference type="GO" id="GO:0016020">
    <property type="term" value="C:membrane"/>
    <property type="evidence" value="ECO:0007669"/>
    <property type="project" value="UniProtKB-SubCell"/>
</dbReference>
<dbReference type="Pfam" id="PF00916">
    <property type="entry name" value="Sulfate_transp"/>
    <property type="match status" value="1"/>
</dbReference>
<dbReference type="EMBL" id="FOOU01000014">
    <property type="protein sequence ID" value="SFG79981.1"/>
    <property type="molecule type" value="Genomic_DNA"/>
</dbReference>
<dbReference type="OrthoDB" id="9769739at2"/>
<keyword evidence="8" id="KW-1185">Reference proteome</keyword>
<feature type="transmembrane region" description="Helical" evidence="5">
    <location>
        <begin position="336"/>
        <end position="352"/>
    </location>
</feature>
<sequence>MQNQPNKPPFNWVRLFPFLVWSRLITRDKARDDLFAGITNAVIVLPQGVAYALIAGMPPEYGLYAAIIPAIIAALFGSSWHLISGPTAALSIVVFTTVSPLATPGSPEFINLVLALTLMAGLFQLLLAFFRFGTLVNFVSHSVVVGFTTGAAIVIASSQVKNILGISIESSGSFLSTWSGVFSAVHSTNFYALSVAAVTVVTCLIFKRLLPRWPNMLLAMIISSVYVWWLGADEHNITLVGAIPGSLPPFMLPSLNSSVFYALAPGAIAIGLLGLVEAVSIARSVATRSHQSINGNQEFYGQALSNIVGSLFSSYASSGSFTRTGVNFSSGAKTPLAAIIAAISLAVIVLLFSEMTRFIPIPSMAGLLLIVSYNLIDFHHIKLIFRAGKSEFAVLIVTFVATLVMALEFAIYLGVILSLVFYLKRTSQPSIVEILPAPNSSRPFFGIASVTQPRCPQLKIIRIEGSLFFGSVNYVKDYLESIIEPNVLIIGDGMNHIDIAGAEMLMQEAKRRQNMGKALYLTNLKKQVNEYLRREEYFESLGEQAFFQSKGEAIRKIYDQLDRDICDRCSSRIFKECNSPTVNKLPH</sequence>
<keyword evidence="3 5" id="KW-1133">Transmembrane helix</keyword>
<dbReference type="PANTHER" id="PTHR11814">
    <property type="entry name" value="SULFATE TRANSPORTER"/>
    <property type="match status" value="1"/>
</dbReference>
<feature type="transmembrane region" description="Helical" evidence="5">
    <location>
        <begin position="138"/>
        <end position="156"/>
    </location>
</feature>
<dbReference type="GO" id="GO:0055085">
    <property type="term" value="P:transmembrane transport"/>
    <property type="evidence" value="ECO:0007669"/>
    <property type="project" value="InterPro"/>
</dbReference>
<reference evidence="8" key="1">
    <citation type="submission" date="2016-10" db="EMBL/GenBank/DDBJ databases">
        <authorList>
            <person name="Varghese N."/>
            <person name="Submissions S."/>
        </authorList>
    </citation>
    <scope>NUCLEOTIDE SEQUENCE [LARGE SCALE GENOMIC DNA]</scope>
    <source>
        <strain evidence="8">CGMCC 1.10971</strain>
    </source>
</reference>
<evidence type="ECO:0000256" key="5">
    <source>
        <dbReference type="SAM" id="Phobius"/>
    </source>
</evidence>
<evidence type="ECO:0000313" key="7">
    <source>
        <dbReference type="EMBL" id="SFG79981.1"/>
    </source>
</evidence>
<proteinExistence type="predicted"/>
<dbReference type="Gene3D" id="3.30.750.24">
    <property type="entry name" value="STAS domain"/>
    <property type="match status" value="1"/>
</dbReference>
<accession>A0A1I2UYP7</accession>
<keyword evidence="4 5" id="KW-0472">Membrane</keyword>
<dbReference type="InterPro" id="IPR011547">
    <property type="entry name" value="SLC26A/SulP_dom"/>
</dbReference>
<keyword evidence="2 5" id="KW-0812">Transmembrane</keyword>
<feature type="transmembrane region" description="Helical" evidence="5">
    <location>
        <begin position="213"/>
        <end position="231"/>
    </location>
</feature>
<feature type="transmembrane region" description="Helical" evidence="5">
    <location>
        <begin position="109"/>
        <end position="132"/>
    </location>
</feature>
<evidence type="ECO:0000256" key="2">
    <source>
        <dbReference type="ARBA" id="ARBA00022692"/>
    </source>
</evidence>
<dbReference type="PROSITE" id="PS50801">
    <property type="entry name" value="STAS"/>
    <property type="match status" value="1"/>
</dbReference>
<dbReference type="CDD" id="cd07042">
    <property type="entry name" value="STAS_SulP_like_sulfate_transporter"/>
    <property type="match status" value="1"/>
</dbReference>
<evidence type="ECO:0000259" key="6">
    <source>
        <dbReference type="PROSITE" id="PS50801"/>
    </source>
</evidence>
<feature type="domain" description="STAS" evidence="6">
    <location>
        <begin position="448"/>
        <end position="557"/>
    </location>
</feature>
<feature type="transmembrane region" description="Helical" evidence="5">
    <location>
        <begin position="359"/>
        <end position="376"/>
    </location>
</feature>
<comment type="subcellular location">
    <subcellularLocation>
        <location evidence="1">Membrane</location>
        <topology evidence="1">Multi-pass membrane protein</topology>
    </subcellularLocation>
</comment>
<dbReference type="InterPro" id="IPR002645">
    <property type="entry name" value="STAS_dom"/>
</dbReference>
<feature type="transmembrane region" description="Helical" evidence="5">
    <location>
        <begin position="34"/>
        <end position="54"/>
    </location>
</feature>
<dbReference type="RefSeq" id="WP_090729548.1">
    <property type="nucleotide sequence ID" value="NZ_FOOU01000014.1"/>
</dbReference>
<feature type="transmembrane region" description="Helical" evidence="5">
    <location>
        <begin position="61"/>
        <end position="77"/>
    </location>
</feature>
<evidence type="ECO:0000256" key="4">
    <source>
        <dbReference type="ARBA" id="ARBA00023136"/>
    </source>
</evidence>
<dbReference type="Pfam" id="PF01740">
    <property type="entry name" value="STAS"/>
    <property type="match status" value="1"/>
</dbReference>
<dbReference type="STRING" id="1045558.SAMN05216175_11418"/>
<feature type="transmembrane region" description="Helical" evidence="5">
    <location>
        <begin position="396"/>
        <end position="423"/>
    </location>
</feature>
<feature type="transmembrane region" description="Helical" evidence="5">
    <location>
        <begin position="259"/>
        <end position="279"/>
    </location>
</feature>
<evidence type="ECO:0000313" key="8">
    <source>
        <dbReference type="Proteomes" id="UP000198623"/>
    </source>
</evidence>
<name>A0A1I2UYP7_9GAMM</name>
<feature type="transmembrane region" description="Helical" evidence="5">
    <location>
        <begin position="188"/>
        <end position="206"/>
    </location>
</feature>